<evidence type="ECO:0000313" key="1">
    <source>
        <dbReference type="EMBL" id="EEW52319.1"/>
    </source>
</evidence>
<accession>C8PC20</accession>
<dbReference type="Proteomes" id="UP000004115">
    <property type="component" value="Unassembled WGS sequence"/>
</dbReference>
<name>C8PC20_9LACO</name>
<proteinExistence type="predicted"/>
<dbReference type="EMBL" id="ACLN01000004">
    <property type="protein sequence ID" value="EEW52319.1"/>
    <property type="molecule type" value="Genomic_DNA"/>
</dbReference>
<evidence type="ECO:0008006" key="3">
    <source>
        <dbReference type="Google" id="ProtNLM"/>
    </source>
</evidence>
<organism evidence="1 2">
    <name type="scientific">Lactobacillus iners DSM 13335</name>
    <dbReference type="NCBI Taxonomy" id="525328"/>
    <lineage>
        <taxon>Bacteria</taxon>
        <taxon>Bacillati</taxon>
        <taxon>Bacillota</taxon>
        <taxon>Bacilli</taxon>
        <taxon>Lactobacillales</taxon>
        <taxon>Lactobacillaceae</taxon>
        <taxon>Lactobacillus</taxon>
    </lineage>
</organism>
<dbReference type="HOGENOM" id="CLU_2825666_0_0_9"/>
<keyword evidence="2" id="KW-1185">Reference proteome</keyword>
<protein>
    <recommendedName>
        <fullName evidence="3">Resolvase/invertase-type recombinase catalytic domain-containing protein</fullName>
    </recommendedName>
</protein>
<sequence length="66" mass="7343">MSTLWGRVHRMLTLKGAPTLAKVGSSISKFNRMIEECEKGNLDIILTKSVSCFGRDTIVRKSSNKT</sequence>
<evidence type="ECO:0000313" key="2">
    <source>
        <dbReference type="Proteomes" id="UP000004115"/>
    </source>
</evidence>
<reference evidence="1 2" key="1">
    <citation type="submission" date="2009-09" db="EMBL/GenBank/DDBJ databases">
        <authorList>
            <person name="Qin X."/>
            <person name="Bachman B."/>
            <person name="Battles P."/>
            <person name="Bell A."/>
            <person name="Bess C."/>
            <person name="Bickham C."/>
            <person name="Chaboub L."/>
            <person name="Chen D."/>
            <person name="Coyle M."/>
            <person name="Deiros D.R."/>
            <person name="Dinh H."/>
            <person name="Forbes L."/>
            <person name="Fowler G."/>
            <person name="Francisco L."/>
            <person name="Fu Q."/>
            <person name="Gubbala S."/>
            <person name="Hale W."/>
            <person name="Han Y."/>
            <person name="Hemphill L."/>
            <person name="Highlander S.K."/>
            <person name="Hirani K."/>
            <person name="Hogues M."/>
            <person name="Jackson L."/>
            <person name="Jakkamsetti A."/>
            <person name="Javaid M."/>
            <person name="Jiang H."/>
            <person name="Korchina V."/>
            <person name="Kovar C."/>
            <person name="Lara F."/>
            <person name="Lee S."/>
            <person name="Mata R."/>
            <person name="Mathew T."/>
            <person name="Moen C."/>
            <person name="Morales K."/>
            <person name="Munidasa M."/>
            <person name="Nazareth L."/>
            <person name="Ngo R."/>
            <person name="Nguyen L."/>
            <person name="Okwuonu G."/>
            <person name="Ongeri F."/>
            <person name="Patil S."/>
            <person name="Petrosino J."/>
            <person name="Pham C."/>
            <person name="Pham P."/>
            <person name="Pu L.-L."/>
            <person name="Puazo M."/>
            <person name="Raj R."/>
            <person name="Reid J."/>
            <person name="Rouhana J."/>
            <person name="Saada N."/>
            <person name="Shang Y."/>
            <person name="Simmons D."/>
            <person name="Thornton R."/>
            <person name="Warren J."/>
            <person name="Weissenberger G."/>
            <person name="Zhang J."/>
            <person name="Zhang L."/>
            <person name="Zhou C."/>
            <person name="Zhu D."/>
            <person name="Muzny D."/>
            <person name="Worley K."/>
            <person name="Gibbs R."/>
        </authorList>
    </citation>
    <scope>NUCLEOTIDE SEQUENCE [LARGE SCALE GENOMIC DNA]</scope>
    <source>
        <strain evidence="1 2">DSM 13335</strain>
    </source>
</reference>
<gene>
    <name evidence="1" type="ORF">HMPREF0520_0640</name>
</gene>
<dbReference type="AlphaFoldDB" id="C8PC20"/>
<comment type="caution">
    <text evidence="1">The sequence shown here is derived from an EMBL/GenBank/DDBJ whole genome shotgun (WGS) entry which is preliminary data.</text>
</comment>